<proteinExistence type="predicted"/>
<keyword evidence="1" id="KW-1133">Transmembrane helix</keyword>
<dbReference type="Pfam" id="PF11026">
    <property type="entry name" value="DUF2721"/>
    <property type="match status" value="1"/>
</dbReference>
<dbReference type="EMBL" id="QNRK01000005">
    <property type="protein sequence ID" value="RBP16501.1"/>
    <property type="molecule type" value="Genomic_DNA"/>
</dbReference>
<organism evidence="2 3">
    <name type="scientific">Roseiarcus fermentans</name>
    <dbReference type="NCBI Taxonomy" id="1473586"/>
    <lineage>
        <taxon>Bacteria</taxon>
        <taxon>Pseudomonadati</taxon>
        <taxon>Pseudomonadota</taxon>
        <taxon>Alphaproteobacteria</taxon>
        <taxon>Hyphomicrobiales</taxon>
        <taxon>Roseiarcaceae</taxon>
        <taxon>Roseiarcus</taxon>
    </lineage>
</organism>
<evidence type="ECO:0000313" key="2">
    <source>
        <dbReference type="EMBL" id="RBP16501.1"/>
    </source>
</evidence>
<dbReference type="AlphaFoldDB" id="A0A366FPL4"/>
<gene>
    <name evidence="2" type="ORF">DFR50_105144</name>
</gene>
<protein>
    <submittedName>
        <fullName evidence="2">Uncharacterized protein DUF2721</fullName>
    </submittedName>
</protein>
<keyword evidence="1" id="KW-0812">Transmembrane</keyword>
<name>A0A366FPL4_9HYPH</name>
<dbReference type="RefSeq" id="WP_113888292.1">
    <property type="nucleotide sequence ID" value="NZ_QNRK01000005.1"/>
</dbReference>
<evidence type="ECO:0000313" key="3">
    <source>
        <dbReference type="Proteomes" id="UP000253529"/>
    </source>
</evidence>
<accession>A0A366FPL4</accession>
<dbReference type="Proteomes" id="UP000253529">
    <property type="component" value="Unassembled WGS sequence"/>
</dbReference>
<dbReference type="InterPro" id="IPR021279">
    <property type="entry name" value="DUF2721"/>
</dbReference>
<reference evidence="2 3" key="1">
    <citation type="submission" date="2018-06" db="EMBL/GenBank/DDBJ databases">
        <title>Genomic Encyclopedia of Type Strains, Phase IV (KMG-IV): sequencing the most valuable type-strain genomes for metagenomic binning, comparative biology and taxonomic classification.</title>
        <authorList>
            <person name="Goeker M."/>
        </authorList>
    </citation>
    <scope>NUCLEOTIDE SEQUENCE [LARGE SCALE GENOMIC DNA]</scope>
    <source>
        <strain evidence="2 3">DSM 24875</strain>
    </source>
</reference>
<comment type="caution">
    <text evidence="2">The sequence shown here is derived from an EMBL/GenBank/DDBJ whole genome shotgun (WGS) entry which is preliminary data.</text>
</comment>
<keyword evidence="1" id="KW-0472">Membrane</keyword>
<feature type="transmembrane region" description="Helical" evidence="1">
    <location>
        <begin position="20"/>
        <end position="39"/>
    </location>
</feature>
<dbReference type="OrthoDB" id="8117177at2"/>
<sequence length="141" mass="15438">MNFIPSPEGLSHIFAEASAPAFLLAGVAAFISVLMSRLGDTIDRLRSLKRIGADQDSTERDSEILHLKQRALLLHKATYLALIAGIVTTFLLMVMVASAFLGLQHAFGAPLLFAIASVLLSLSLYRFSQEIRIALHEIDQF</sequence>
<keyword evidence="3" id="KW-1185">Reference proteome</keyword>
<evidence type="ECO:0000256" key="1">
    <source>
        <dbReference type="SAM" id="Phobius"/>
    </source>
</evidence>
<feature type="transmembrane region" description="Helical" evidence="1">
    <location>
        <begin position="77"/>
        <end position="101"/>
    </location>
</feature>
<feature type="transmembrane region" description="Helical" evidence="1">
    <location>
        <begin position="107"/>
        <end position="125"/>
    </location>
</feature>